<name>A0A3Q3FAA5_9LABR</name>
<reference evidence="2" key="1">
    <citation type="submission" date="2025-08" db="UniProtKB">
        <authorList>
            <consortium name="Ensembl"/>
        </authorList>
    </citation>
    <scope>IDENTIFICATION</scope>
</reference>
<evidence type="ECO:0000313" key="2">
    <source>
        <dbReference type="Ensembl" id="ENSLBEP00000016539.1"/>
    </source>
</evidence>
<proteinExistence type="predicted"/>
<evidence type="ECO:0008006" key="4">
    <source>
        <dbReference type="Google" id="ProtNLM"/>
    </source>
</evidence>
<dbReference type="InParanoid" id="A0A3Q3FAA5"/>
<organism evidence="2 3">
    <name type="scientific">Labrus bergylta</name>
    <name type="common">ballan wrasse</name>
    <dbReference type="NCBI Taxonomy" id="56723"/>
    <lineage>
        <taxon>Eukaryota</taxon>
        <taxon>Metazoa</taxon>
        <taxon>Chordata</taxon>
        <taxon>Craniata</taxon>
        <taxon>Vertebrata</taxon>
        <taxon>Euteleostomi</taxon>
        <taxon>Actinopterygii</taxon>
        <taxon>Neopterygii</taxon>
        <taxon>Teleostei</taxon>
        <taxon>Neoteleostei</taxon>
        <taxon>Acanthomorphata</taxon>
        <taxon>Eupercaria</taxon>
        <taxon>Labriformes</taxon>
        <taxon>Labridae</taxon>
        <taxon>Labrus</taxon>
    </lineage>
</organism>
<keyword evidence="1" id="KW-0812">Transmembrane</keyword>
<dbReference type="AlphaFoldDB" id="A0A3Q3FAA5"/>
<reference evidence="2" key="2">
    <citation type="submission" date="2025-09" db="UniProtKB">
        <authorList>
            <consortium name="Ensembl"/>
        </authorList>
    </citation>
    <scope>IDENTIFICATION</scope>
</reference>
<keyword evidence="3" id="KW-1185">Reference proteome</keyword>
<accession>A0A3Q3FAA5</accession>
<dbReference type="Ensembl" id="ENSLBET00000017484.1">
    <property type="protein sequence ID" value="ENSLBEP00000016539.1"/>
    <property type="gene ID" value="ENSLBEG00000012771.1"/>
</dbReference>
<feature type="transmembrane region" description="Helical" evidence="1">
    <location>
        <begin position="26"/>
        <end position="47"/>
    </location>
</feature>
<keyword evidence="1" id="KW-1133">Transmembrane helix</keyword>
<dbReference type="Proteomes" id="UP000261660">
    <property type="component" value="Unplaced"/>
</dbReference>
<evidence type="ECO:0000256" key="1">
    <source>
        <dbReference type="SAM" id="Phobius"/>
    </source>
</evidence>
<evidence type="ECO:0000313" key="3">
    <source>
        <dbReference type="Proteomes" id="UP000261660"/>
    </source>
</evidence>
<dbReference type="GeneTree" id="ENSGT00940000176894"/>
<sequence length="145" mass="16363">MKNITELSKLQSCFDACFCPFLKDCLFVIMCITYPTVLILNIGLFVFTRSQGFSHYGPVYILSAQGCVDSDLCSSHEMTSYRGVEYNVSHTCCCKDQCNTVLQGRWSLRKPQRPVCQGLHGEEGLRPGAQAAPQRNRLHHELQLL</sequence>
<keyword evidence="1" id="KW-0472">Membrane</keyword>
<protein>
    <recommendedName>
        <fullName evidence="4">UPAR/Ly6 domain-containing protein</fullName>
    </recommendedName>
</protein>